<reference evidence="3" key="1">
    <citation type="submission" date="2017-03" db="EMBL/GenBank/DDBJ databases">
        <title>Phytopthora megakarya and P. palmivora, two closely related causual agents of cacao black pod achieved similar genome size and gene model numbers by different mechanisms.</title>
        <authorList>
            <person name="Ali S."/>
            <person name="Shao J."/>
            <person name="Larry D.J."/>
            <person name="Kronmiller B."/>
            <person name="Shen D."/>
            <person name="Strem M.D."/>
            <person name="Melnick R.L."/>
            <person name="Guiltinan M.J."/>
            <person name="Tyler B.M."/>
            <person name="Meinhardt L.W."/>
            <person name="Bailey B.A."/>
        </authorList>
    </citation>
    <scope>NUCLEOTIDE SEQUENCE [LARGE SCALE GENOMIC DNA]</scope>
    <source>
        <strain evidence="3">zdho120</strain>
    </source>
</reference>
<organism evidence="2 3">
    <name type="scientific">Phytophthora megakarya</name>
    <dbReference type="NCBI Taxonomy" id="4795"/>
    <lineage>
        <taxon>Eukaryota</taxon>
        <taxon>Sar</taxon>
        <taxon>Stramenopiles</taxon>
        <taxon>Oomycota</taxon>
        <taxon>Peronosporomycetes</taxon>
        <taxon>Peronosporales</taxon>
        <taxon>Peronosporaceae</taxon>
        <taxon>Phytophthora</taxon>
    </lineage>
</organism>
<evidence type="ECO:0000313" key="2">
    <source>
        <dbReference type="EMBL" id="OWZ20277.1"/>
    </source>
</evidence>
<gene>
    <name evidence="2" type="ORF">PHMEG_0005341</name>
</gene>
<proteinExistence type="predicted"/>
<protein>
    <submittedName>
        <fullName evidence="2">Uncharacterized protein</fullName>
    </submittedName>
</protein>
<accession>A0A225WT85</accession>
<dbReference type="AlphaFoldDB" id="A0A225WT85"/>
<dbReference type="PANTHER" id="PTHR37067:SF3">
    <property type="entry name" value="PX DOMAIN-CONTAINING PROTEIN"/>
    <property type="match status" value="1"/>
</dbReference>
<sequence length="224" mass="25226">MNQFCSCFGREAKPGCLRKPTTRAKVFQKFQTNFTPLTLKNHRKFSLLVKLIACMSIFRQAALPMECMKRETGIGDYSGSSDKIAANIARVVYSQILQLLAVCMSHGRAFSLALSGATHQGMSYFDVRLRFGRGNVMHNFRLLAIPLFERHTRAYMLEVLVCLIDAMTSRWGNSVIAVCSDAAPNKTGKSPDFKRFETLEFFGFGTTFTCLISCVYSIYMSKRS</sequence>
<keyword evidence="1" id="KW-1133">Transmembrane helix</keyword>
<dbReference type="PANTHER" id="PTHR37067">
    <property type="entry name" value="PX DOMAIN-CONTAINING PROTEIN"/>
    <property type="match status" value="1"/>
</dbReference>
<dbReference type="EMBL" id="NBNE01000342">
    <property type="protein sequence ID" value="OWZ20277.1"/>
    <property type="molecule type" value="Genomic_DNA"/>
</dbReference>
<keyword evidence="3" id="KW-1185">Reference proteome</keyword>
<name>A0A225WT85_9STRA</name>
<dbReference type="OrthoDB" id="129241at2759"/>
<feature type="transmembrane region" description="Helical" evidence="1">
    <location>
        <begin position="201"/>
        <end position="219"/>
    </location>
</feature>
<evidence type="ECO:0000313" key="3">
    <source>
        <dbReference type="Proteomes" id="UP000198211"/>
    </source>
</evidence>
<evidence type="ECO:0000256" key="1">
    <source>
        <dbReference type="SAM" id="Phobius"/>
    </source>
</evidence>
<dbReference type="Proteomes" id="UP000198211">
    <property type="component" value="Unassembled WGS sequence"/>
</dbReference>
<comment type="caution">
    <text evidence="2">The sequence shown here is derived from an EMBL/GenBank/DDBJ whole genome shotgun (WGS) entry which is preliminary data.</text>
</comment>
<dbReference type="STRING" id="4795.A0A225WT85"/>
<keyword evidence="1" id="KW-0812">Transmembrane</keyword>
<keyword evidence="1" id="KW-0472">Membrane</keyword>